<sequence length="277" mass="31303">MAPLQLNESDTLQLIKILNEYGEKALLTKNIIQLSSPKPKNYLLEVWVDAWPNFNAVLVIYDWTVTEVTHISYTYYEFSLKEESLLKLLQTPGIVRCSSIKFPAILSERKTVVEEYMKSKDKFVKKCEMYNLYHLDENSLQSSVAPTNLNVGILTTEHLDDIADTWEQSSTEQVDSTKEYINVLINTFPNVCLCNSIEKVVAYGLGTDCGTIGYLHVNANYRGRGCTKALISMLSAKYIEAGITPSVKIQPENILSISVHEQIGYQSSGIVVYDMEF</sequence>
<protein>
    <recommendedName>
        <fullName evidence="1">Glycine N-acyltransferase-like protein</fullName>
        <ecNumber evidence="1">2.3.1.-</ecNumber>
    </recommendedName>
</protein>
<keyword evidence="1" id="KW-0012">Acyltransferase</keyword>
<keyword evidence="1" id="KW-0808">Transferase</keyword>
<dbReference type="EC" id="2.3.1.-" evidence="1"/>
<evidence type="ECO:0000313" key="3">
    <source>
        <dbReference type="Proteomes" id="UP000515154"/>
    </source>
</evidence>
<name>A0A7E6EX84_9MOLL</name>
<dbReference type="Pfam" id="PF08445">
    <property type="entry name" value="FR47"/>
    <property type="match status" value="1"/>
</dbReference>
<evidence type="ECO:0000256" key="1">
    <source>
        <dbReference type="RuleBase" id="RU368002"/>
    </source>
</evidence>
<dbReference type="InterPro" id="IPR010313">
    <property type="entry name" value="Glycine_N-acyltransferase"/>
</dbReference>
<keyword evidence="3" id="KW-1185">Reference proteome</keyword>
<dbReference type="PANTHER" id="PTHR15298:SF1">
    <property type="entry name" value="GLYCINE N-ACYLTRANSFERASE-LIKE PROTEIN"/>
    <property type="match status" value="1"/>
</dbReference>
<dbReference type="SUPFAM" id="SSF55729">
    <property type="entry name" value="Acyl-CoA N-acyltransferases (Nat)"/>
    <property type="match status" value="1"/>
</dbReference>
<dbReference type="InterPro" id="IPR016181">
    <property type="entry name" value="Acyl_CoA_acyltransferase"/>
</dbReference>
<dbReference type="CDD" id="cd04301">
    <property type="entry name" value="NAT_SF"/>
    <property type="match status" value="1"/>
</dbReference>
<reference evidence="4" key="1">
    <citation type="submission" date="2025-08" db="UniProtKB">
        <authorList>
            <consortium name="RefSeq"/>
        </authorList>
    </citation>
    <scope>IDENTIFICATION</scope>
</reference>
<comment type="similarity">
    <text evidence="1">Belongs to the glycine N-acyltransferase family.</text>
</comment>
<gene>
    <name evidence="4" type="primary">LOC118764038</name>
</gene>
<dbReference type="KEGG" id="osn:118764038"/>
<organism evidence="3 4">
    <name type="scientific">Octopus sinensis</name>
    <name type="common">East Asian common octopus</name>
    <dbReference type="NCBI Taxonomy" id="2607531"/>
    <lineage>
        <taxon>Eukaryota</taxon>
        <taxon>Metazoa</taxon>
        <taxon>Spiralia</taxon>
        <taxon>Lophotrochozoa</taxon>
        <taxon>Mollusca</taxon>
        <taxon>Cephalopoda</taxon>
        <taxon>Coleoidea</taxon>
        <taxon>Octopodiformes</taxon>
        <taxon>Octopoda</taxon>
        <taxon>Incirrata</taxon>
        <taxon>Octopodidae</taxon>
        <taxon>Octopus</taxon>
    </lineage>
</organism>
<evidence type="ECO:0000259" key="2">
    <source>
        <dbReference type="PROSITE" id="PS51186"/>
    </source>
</evidence>
<evidence type="ECO:0000313" key="4">
    <source>
        <dbReference type="RefSeq" id="XP_036360206.1"/>
    </source>
</evidence>
<dbReference type="AlphaFoldDB" id="A0A7E6EX84"/>
<dbReference type="PROSITE" id="PS51186">
    <property type="entry name" value="GNAT"/>
    <property type="match status" value="1"/>
</dbReference>
<dbReference type="PANTHER" id="PTHR15298">
    <property type="entry name" value="L-COA N-ACYLTRANSFERASE-RELATED"/>
    <property type="match status" value="1"/>
</dbReference>
<feature type="domain" description="N-acetyltransferase" evidence="2">
    <location>
        <begin position="149"/>
        <end position="277"/>
    </location>
</feature>
<dbReference type="GO" id="GO:0047961">
    <property type="term" value="F:glycine N-acyltransferase activity"/>
    <property type="evidence" value="ECO:0007669"/>
    <property type="project" value="InterPro"/>
</dbReference>
<dbReference type="RefSeq" id="XP_036360206.1">
    <property type="nucleotide sequence ID" value="XM_036504313.1"/>
</dbReference>
<dbReference type="Proteomes" id="UP000515154">
    <property type="component" value="Linkage group LG1"/>
</dbReference>
<proteinExistence type="inferred from homology"/>
<dbReference type="GO" id="GO:0005739">
    <property type="term" value="C:mitochondrion"/>
    <property type="evidence" value="ECO:0007669"/>
    <property type="project" value="InterPro"/>
</dbReference>
<dbReference type="InterPro" id="IPR000182">
    <property type="entry name" value="GNAT_dom"/>
</dbReference>
<dbReference type="Gene3D" id="3.40.630.30">
    <property type="match status" value="1"/>
</dbReference>
<accession>A0A7E6EX84</accession>
<dbReference type="InterPro" id="IPR013653">
    <property type="entry name" value="GCN5-like_dom"/>
</dbReference>